<dbReference type="Pfam" id="PF07690">
    <property type="entry name" value="MFS_1"/>
    <property type="match status" value="1"/>
</dbReference>
<sequence>MFQLLLVIIYITFISLGLPDSLLGSAWPSMYLGLKVPISYAGIISMIIAGCTIISSLLSDRLVRKIGTGWITAISVGTTATALFGFSISHAFVSLCIWAVPYGLGAGSVDAVLNNFVALHYKAKHMSWLHCFWGIGATLGPYIMGVSLTGNLGWHYGYRTISLIQIALTAILLFSLPLWKKNLDQKEDKHNASSSLKYKQLIGLPGAKQTLIALFCYCSLEQVTGLWGSSYMVLKKGITSEAAASFISLFYLGITGGRFLSGLLTLKLNTKGMIRLGQGLIILGVALLFVSINRTVMSTGLILIGLGCAPIYPSLLHQTPERFGKNASQSMMGLQMACAYIGSTFSPPLIGLLTEKISITIFPLFQLMFTVAMILLIEYCNRKSHSDRRTVNE</sequence>
<reference evidence="9 10" key="1">
    <citation type="submission" date="2016-09" db="EMBL/GenBank/DDBJ databases">
        <title>Genomic analysis reveals versatility of anaerobic energy metabolism of Geosporobacter ferrireducens IRF9 of phylum Firmicutes.</title>
        <authorList>
            <person name="Kim S.-J."/>
        </authorList>
    </citation>
    <scope>NUCLEOTIDE SEQUENCE [LARGE SCALE GENOMIC DNA]</scope>
    <source>
        <strain evidence="9 10">IRF9</strain>
    </source>
</reference>
<dbReference type="PANTHER" id="PTHR23514">
    <property type="entry name" value="BYPASS OF STOP CODON PROTEIN 6"/>
    <property type="match status" value="1"/>
</dbReference>
<evidence type="ECO:0000256" key="4">
    <source>
        <dbReference type="ARBA" id="ARBA00022692"/>
    </source>
</evidence>
<keyword evidence="5 7" id="KW-1133">Transmembrane helix</keyword>
<evidence type="ECO:0000256" key="3">
    <source>
        <dbReference type="ARBA" id="ARBA00022448"/>
    </source>
</evidence>
<dbReference type="InterPro" id="IPR051788">
    <property type="entry name" value="MFS_Transporter"/>
</dbReference>
<dbReference type="KEGG" id="gfe:Gferi_05030"/>
<feature type="transmembrane region" description="Helical" evidence="7">
    <location>
        <begin position="40"/>
        <end position="58"/>
    </location>
</feature>
<evidence type="ECO:0000256" key="5">
    <source>
        <dbReference type="ARBA" id="ARBA00022989"/>
    </source>
</evidence>
<evidence type="ECO:0000313" key="9">
    <source>
        <dbReference type="EMBL" id="AOT68973.1"/>
    </source>
</evidence>
<feature type="transmembrane region" description="Helical" evidence="7">
    <location>
        <begin position="131"/>
        <end position="150"/>
    </location>
</feature>
<gene>
    <name evidence="9" type="ORF">Gferi_05030</name>
</gene>
<feature type="transmembrane region" description="Helical" evidence="7">
    <location>
        <begin position="156"/>
        <end position="179"/>
    </location>
</feature>
<feature type="transmembrane region" description="Helical" evidence="7">
    <location>
        <begin position="99"/>
        <end position="119"/>
    </location>
</feature>
<dbReference type="InterPro" id="IPR011701">
    <property type="entry name" value="MFS"/>
</dbReference>
<evidence type="ECO:0000256" key="7">
    <source>
        <dbReference type="SAM" id="Phobius"/>
    </source>
</evidence>
<evidence type="ECO:0000313" key="10">
    <source>
        <dbReference type="Proteomes" id="UP000095743"/>
    </source>
</evidence>
<keyword evidence="10" id="KW-1185">Reference proteome</keyword>
<dbReference type="OrthoDB" id="9795150at2"/>
<evidence type="ECO:0000259" key="8">
    <source>
        <dbReference type="PROSITE" id="PS50850"/>
    </source>
</evidence>
<comment type="subcellular location">
    <subcellularLocation>
        <location evidence="1">Cell membrane</location>
        <topology evidence="1">Multi-pass membrane protein</topology>
    </subcellularLocation>
</comment>
<proteinExistence type="inferred from homology"/>
<dbReference type="GO" id="GO:0022857">
    <property type="term" value="F:transmembrane transporter activity"/>
    <property type="evidence" value="ECO:0007669"/>
    <property type="project" value="InterPro"/>
</dbReference>
<feature type="transmembrane region" description="Helical" evidence="7">
    <location>
        <begin position="360"/>
        <end position="380"/>
    </location>
</feature>
<feature type="transmembrane region" description="Helical" evidence="7">
    <location>
        <begin position="70"/>
        <end position="93"/>
    </location>
</feature>
<evidence type="ECO:0000256" key="1">
    <source>
        <dbReference type="ARBA" id="ARBA00004651"/>
    </source>
</evidence>
<feature type="domain" description="Major facilitator superfamily (MFS) profile" evidence="8">
    <location>
        <begin position="5"/>
        <end position="384"/>
    </location>
</feature>
<comment type="similarity">
    <text evidence="2">Belongs to the major facilitator superfamily.</text>
</comment>
<dbReference type="GO" id="GO:0005886">
    <property type="term" value="C:plasma membrane"/>
    <property type="evidence" value="ECO:0007669"/>
    <property type="project" value="UniProtKB-SubCell"/>
</dbReference>
<feature type="transmembrane region" description="Helical" evidence="7">
    <location>
        <begin position="242"/>
        <end position="260"/>
    </location>
</feature>
<dbReference type="PANTHER" id="PTHR23514:SF3">
    <property type="entry name" value="BYPASS OF STOP CODON PROTEIN 6"/>
    <property type="match status" value="1"/>
</dbReference>
<evidence type="ECO:0000256" key="6">
    <source>
        <dbReference type="ARBA" id="ARBA00023136"/>
    </source>
</evidence>
<accession>A0A1D8GDI8</accession>
<feature type="transmembrane region" description="Helical" evidence="7">
    <location>
        <begin position="272"/>
        <end position="290"/>
    </location>
</feature>
<dbReference type="RefSeq" id="WP_069974539.1">
    <property type="nucleotide sequence ID" value="NZ_CP017269.1"/>
</dbReference>
<evidence type="ECO:0000256" key="2">
    <source>
        <dbReference type="ARBA" id="ARBA00008335"/>
    </source>
</evidence>
<dbReference type="PROSITE" id="PS50850">
    <property type="entry name" value="MFS"/>
    <property type="match status" value="1"/>
</dbReference>
<dbReference type="AlphaFoldDB" id="A0A1D8GDI8"/>
<keyword evidence="6 7" id="KW-0472">Membrane</keyword>
<feature type="transmembrane region" description="Helical" evidence="7">
    <location>
        <begin position="296"/>
        <end position="316"/>
    </location>
</feature>
<keyword evidence="3" id="KW-0813">Transport</keyword>
<dbReference type="SUPFAM" id="SSF103473">
    <property type="entry name" value="MFS general substrate transporter"/>
    <property type="match status" value="1"/>
</dbReference>
<protein>
    <submittedName>
        <fullName evidence="9">MFS transporter</fullName>
    </submittedName>
</protein>
<organism evidence="9 10">
    <name type="scientific">Geosporobacter ferrireducens</name>
    <dbReference type="NCBI Taxonomy" id="1424294"/>
    <lineage>
        <taxon>Bacteria</taxon>
        <taxon>Bacillati</taxon>
        <taxon>Bacillota</taxon>
        <taxon>Clostridia</taxon>
        <taxon>Peptostreptococcales</taxon>
        <taxon>Thermotaleaceae</taxon>
        <taxon>Geosporobacter</taxon>
    </lineage>
</organism>
<dbReference type="Gene3D" id="1.20.1250.20">
    <property type="entry name" value="MFS general substrate transporter like domains"/>
    <property type="match status" value="1"/>
</dbReference>
<dbReference type="EMBL" id="CP017269">
    <property type="protein sequence ID" value="AOT68973.1"/>
    <property type="molecule type" value="Genomic_DNA"/>
</dbReference>
<keyword evidence="4 7" id="KW-0812">Transmembrane</keyword>
<dbReference type="STRING" id="1424294.Gferi_05030"/>
<dbReference type="InterPro" id="IPR036259">
    <property type="entry name" value="MFS_trans_sf"/>
</dbReference>
<dbReference type="Proteomes" id="UP000095743">
    <property type="component" value="Chromosome"/>
</dbReference>
<name>A0A1D8GDI8_9FIRM</name>
<dbReference type="InterPro" id="IPR020846">
    <property type="entry name" value="MFS_dom"/>
</dbReference>